<dbReference type="AlphaFoldDB" id="A0AAD2CJL6"/>
<dbReference type="Pfam" id="PF03109">
    <property type="entry name" value="ABC1"/>
    <property type="match status" value="1"/>
</dbReference>
<accession>A0AAD2CJL6</accession>
<feature type="region of interest" description="Disordered" evidence="2">
    <location>
        <begin position="21"/>
        <end position="43"/>
    </location>
</feature>
<name>A0AAD2CJL6_9STRA</name>
<keyword evidence="5" id="KW-1185">Reference proteome</keyword>
<protein>
    <recommendedName>
        <fullName evidence="3">Protein kinase domain-containing protein</fullName>
    </recommendedName>
</protein>
<feature type="compositionally biased region" description="Low complexity" evidence="2">
    <location>
        <begin position="28"/>
        <end position="43"/>
    </location>
</feature>
<gene>
    <name evidence="4" type="ORF">CYCCA115_LOCUS2450</name>
</gene>
<sequence>MLARSSYCSAARIRRSKEMKRRIDGTRRLVSSSSRGLSLGDSSRVTRTAGCKRPLRCWGNQQIRWSTSSAPPVVPEISPSAIARQRQSRTIAALSVVFVTAVLIEGNAKQGWIGKDPPTLPRVYSREVIQNYWKQRPISIVRRLGQVAIQLGPIWARYVGYKYSPFASKRNLHGVDAQLEEQVIRTLAKELKDALTYLGPAWIKAGQQLAIRPDIAHPLLLKELQTLHDSVKLTITHDEALEIVRNELGEDKVNDLKEFELVASASLGQVYKAKLQQGGEKSNQTVAIKIQRPGMLESFSLDLFLLQMYGSTVDTFTSTFTKQPPYHRAFFDSFSHGSYSELDYENEAKNQMLFQHEFATRGLNHKVKIPNVFVDYSTQRVLTTEWIDGIPLAHSPAPIIQKLIPVGVDLFLTQLLDIGTFHSDPHPGNILVTADKGILCLLDFGLCVKVEPEERRSMTKALVHLLYRDFDKLVDQDSKDLGFLPQDFDTEEIKPILIKVLNGGLLEAGSDMKNRKRKFMEISSELNEIFFKYPFQVPPFFALVTRGLGLLEGIALSGDPNFDIFQASLPFVASRRAVSLLLSGANAKQEKVAGMDGIGSQATKPREGLRRKSRKFFSWLVSKAPRNEETES</sequence>
<dbReference type="InterPro" id="IPR011009">
    <property type="entry name" value="Kinase-like_dom_sf"/>
</dbReference>
<comment type="caution">
    <text evidence="4">The sequence shown here is derived from an EMBL/GenBank/DDBJ whole genome shotgun (WGS) entry which is preliminary data.</text>
</comment>
<organism evidence="4 5">
    <name type="scientific">Cylindrotheca closterium</name>
    <dbReference type="NCBI Taxonomy" id="2856"/>
    <lineage>
        <taxon>Eukaryota</taxon>
        <taxon>Sar</taxon>
        <taxon>Stramenopiles</taxon>
        <taxon>Ochrophyta</taxon>
        <taxon>Bacillariophyta</taxon>
        <taxon>Bacillariophyceae</taxon>
        <taxon>Bacillariophycidae</taxon>
        <taxon>Bacillariales</taxon>
        <taxon>Bacillariaceae</taxon>
        <taxon>Cylindrotheca</taxon>
    </lineage>
</organism>
<evidence type="ECO:0000313" key="5">
    <source>
        <dbReference type="Proteomes" id="UP001295423"/>
    </source>
</evidence>
<dbReference type="GO" id="GO:0004672">
    <property type="term" value="F:protein kinase activity"/>
    <property type="evidence" value="ECO:0007669"/>
    <property type="project" value="InterPro"/>
</dbReference>
<proteinExistence type="inferred from homology"/>
<dbReference type="Proteomes" id="UP001295423">
    <property type="component" value="Unassembled WGS sequence"/>
</dbReference>
<dbReference type="PANTHER" id="PTHR10566:SF117">
    <property type="entry name" value="UNUSUAL PROTEIN KINASE-RELATED"/>
    <property type="match status" value="1"/>
</dbReference>
<dbReference type="PANTHER" id="PTHR10566">
    <property type="entry name" value="CHAPERONE-ACTIVITY OF BC1 COMPLEX CABC1 -RELATED"/>
    <property type="match status" value="1"/>
</dbReference>
<dbReference type="Gene3D" id="1.10.510.10">
    <property type="entry name" value="Transferase(Phosphotransferase) domain 1"/>
    <property type="match status" value="1"/>
</dbReference>
<dbReference type="InterPro" id="IPR004147">
    <property type="entry name" value="ABC1_dom"/>
</dbReference>
<evidence type="ECO:0000256" key="2">
    <source>
        <dbReference type="SAM" id="MobiDB-lite"/>
    </source>
</evidence>
<comment type="similarity">
    <text evidence="1">Belongs to the protein kinase superfamily. ADCK protein kinase family.</text>
</comment>
<evidence type="ECO:0000313" key="4">
    <source>
        <dbReference type="EMBL" id="CAJ1931572.1"/>
    </source>
</evidence>
<evidence type="ECO:0000256" key="1">
    <source>
        <dbReference type="ARBA" id="ARBA00009670"/>
    </source>
</evidence>
<reference evidence="4" key="1">
    <citation type="submission" date="2023-08" db="EMBL/GenBank/DDBJ databases">
        <authorList>
            <person name="Audoor S."/>
            <person name="Bilcke G."/>
        </authorList>
    </citation>
    <scope>NUCLEOTIDE SEQUENCE</scope>
</reference>
<dbReference type="InterPro" id="IPR050154">
    <property type="entry name" value="UbiB_kinase"/>
</dbReference>
<evidence type="ECO:0000259" key="3">
    <source>
        <dbReference type="PROSITE" id="PS50011"/>
    </source>
</evidence>
<dbReference type="SUPFAM" id="SSF56112">
    <property type="entry name" value="Protein kinase-like (PK-like)"/>
    <property type="match status" value="1"/>
</dbReference>
<dbReference type="CDD" id="cd05121">
    <property type="entry name" value="ABC1_ADCK3-like"/>
    <property type="match status" value="1"/>
</dbReference>
<dbReference type="PROSITE" id="PS50011">
    <property type="entry name" value="PROTEIN_KINASE_DOM"/>
    <property type="match status" value="1"/>
</dbReference>
<dbReference type="GO" id="GO:0005524">
    <property type="term" value="F:ATP binding"/>
    <property type="evidence" value="ECO:0007669"/>
    <property type="project" value="InterPro"/>
</dbReference>
<feature type="domain" description="Protein kinase" evidence="3">
    <location>
        <begin position="256"/>
        <end position="632"/>
    </location>
</feature>
<dbReference type="InterPro" id="IPR000719">
    <property type="entry name" value="Prot_kinase_dom"/>
</dbReference>
<dbReference type="EMBL" id="CAKOGP040000158">
    <property type="protein sequence ID" value="CAJ1931572.1"/>
    <property type="molecule type" value="Genomic_DNA"/>
</dbReference>